<dbReference type="RefSeq" id="WP_010404649.1">
    <property type="nucleotide sequence ID" value="NZ_JAWXXV010000001.1"/>
</dbReference>
<evidence type="ECO:0000313" key="2">
    <source>
        <dbReference type="Proteomes" id="UP001279660"/>
    </source>
</evidence>
<evidence type="ECO:0000313" key="1">
    <source>
        <dbReference type="EMBL" id="MDX5983672.1"/>
    </source>
</evidence>
<organism evidence="1 2">
    <name type="scientific">Sphingomonas echinoides</name>
    <dbReference type="NCBI Taxonomy" id="59803"/>
    <lineage>
        <taxon>Bacteria</taxon>
        <taxon>Pseudomonadati</taxon>
        <taxon>Pseudomonadota</taxon>
        <taxon>Alphaproteobacteria</taxon>
        <taxon>Sphingomonadales</taxon>
        <taxon>Sphingomonadaceae</taxon>
        <taxon>Sphingomonas</taxon>
    </lineage>
</organism>
<reference evidence="1 2" key="1">
    <citation type="submission" date="2023-11" db="EMBL/GenBank/DDBJ databases">
        <title>MicrobeMod: A computational toolkit for identifying prokaryotic methylation and restriction-modification with nanopore sequencing.</title>
        <authorList>
            <person name="Crits-Christoph A."/>
            <person name="Kang S.C."/>
            <person name="Lee H."/>
            <person name="Ostrov N."/>
        </authorList>
    </citation>
    <scope>NUCLEOTIDE SEQUENCE [LARGE SCALE GENOMIC DNA]</scope>
    <source>
        <strain evidence="1 2">ATCC 14820</strain>
    </source>
</reference>
<comment type="caution">
    <text evidence="1">The sequence shown here is derived from an EMBL/GenBank/DDBJ whole genome shotgun (WGS) entry which is preliminary data.</text>
</comment>
<name>A0ABU4PIH4_9SPHN</name>
<protein>
    <submittedName>
        <fullName evidence="1">Uncharacterized protein</fullName>
    </submittedName>
</protein>
<dbReference type="EMBL" id="JAWXXV010000001">
    <property type="protein sequence ID" value="MDX5983672.1"/>
    <property type="molecule type" value="Genomic_DNA"/>
</dbReference>
<dbReference type="Proteomes" id="UP001279660">
    <property type="component" value="Unassembled WGS sequence"/>
</dbReference>
<sequence length="60" mass="6588">MFQTIATAAMMVLIEDPQGGIDVSRFVTLSMPDHSESDVLTGILQVFNEAPANAERCTWM</sequence>
<gene>
    <name evidence="1" type="ORF">SIL82_05315</name>
</gene>
<accession>A0ABU4PIH4</accession>
<keyword evidence="2" id="KW-1185">Reference proteome</keyword>
<proteinExistence type="predicted"/>